<dbReference type="AlphaFoldDB" id="A0A0F9WGT3"/>
<evidence type="ECO:0000256" key="4">
    <source>
        <dbReference type="ARBA" id="ARBA00023274"/>
    </source>
</evidence>
<evidence type="ECO:0000256" key="1">
    <source>
        <dbReference type="ARBA" id="ARBA00004496"/>
    </source>
</evidence>
<dbReference type="Pfam" id="PF01922">
    <property type="entry name" value="SRP19"/>
    <property type="match status" value="1"/>
</dbReference>
<keyword evidence="2" id="KW-0963">Cytoplasm</keyword>
<keyword evidence="3" id="KW-0733">Signal recognition particle</keyword>
<reference evidence="5 6" key="1">
    <citation type="journal article" date="2015" name="Environ. Microbiol.">
        <title>Genome analyses suggest the presence of polyploidy and recent human-driven expansions in eight global populations of the honeybee pathogen Nosema ceranae.</title>
        <authorList>
            <person name="Pelin A."/>
            <person name="Selman M."/>
            <person name="Aris-Brosou S."/>
            <person name="Farinelli L."/>
            <person name="Corradi N."/>
        </authorList>
    </citation>
    <scope>NUCLEOTIDE SEQUENCE [LARGE SCALE GENOMIC DNA]</scope>
    <source>
        <strain evidence="5 6">PA08 1199</strain>
    </source>
</reference>
<keyword evidence="6" id="KW-1185">Reference proteome</keyword>
<dbReference type="VEuPathDB" id="MicrosporidiaDB:G9O61_00g005960"/>
<dbReference type="PANTHER" id="PTHR17453">
    <property type="entry name" value="SIGNAL RECOGNITION PARTICLE 19 KD PROTEIN"/>
    <property type="match status" value="1"/>
</dbReference>
<organism evidence="5 6">
    <name type="scientific">Vairimorpha ceranae</name>
    <dbReference type="NCBI Taxonomy" id="40302"/>
    <lineage>
        <taxon>Eukaryota</taxon>
        <taxon>Fungi</taxon>
        <taxon>Fungi incertae sedis</taxon>
        <taxon>Microsporidia</taxon>
        <taxon>Nosematidae</taxon>
        <taxon>Vairimorpha</taxon>
    </lineage>
</organism>
<dbReference type="RefSeq" id="XP_024332253.1">
    <property type="nucleotide sequence ID" value="XM_024474484.1"/>
</dbReference>
<protein>
    <submittedName>
        <fullName evidence="5">Signal recognition particle protein srp19</fullName>
    </submittedName>
</protein>
<dbReference type="Proteomes" id="UP000034350">
    <property type="component" value="Unassembled WGS sequence"/>
</dbReference>
<dbReference type="SUPFAM" id="SSF69695">
    <property type="entry name" value="SRP19"/>
    <property type="match status" value="1"/>
</dbReference>
<comment type="caution">
    <text evidence="5">The sequence shown here is derived from an EMBL/GenBank/DDBJ whole genome shotgun (WGS) entry which is preliminary data.</text>
</comment>
<evidence type="ECO:0000256" key="3">
    <source>
        <dbReference type="ARBA" id="ARBA00023135"/>
    </source>
</evidence>
<comment type="subcellular location">
    <subcellularLocation>
        <location evidence="1">Cytoplasm</location>
    </subcellularLocation>
</comment>
<dbReference type="InterPro" id="IPR036521">
    <property type="entry name" value="SRP19-like_sf"/>
</dbReference>
<accession>A0A0F9WGT3</accession>
<gene>
    <name evidence="5" type="ORF">AAJ76_200027814</name>
</gene>
<dbReference type="Gene3D" id="3.30.56.30">
    <property type="entry name" value="Signal recognition particle, SRP19-like subunit"/>
    <property type="match status" value="1"/>
</dbReference>
<proteinExistence type="predicted"/>
<dbReference type="VEuPathDB" id="MicrosporidiaDB:NCER_100726"/>
<dbReference type="EMBL" id="JPQZ01000002">
    <property type="protein sequence ID" value="KKO76511.1"/>
    <property type="molecule type" value="Genomic_DNA"/>
</dbReference>
<evidence type="ECO:0000313" key="5">
    <source>
        <dbReference type="EMBL" id="KKO76511.1"/>
    </source>
</evidence>
<dbReference type="GO" id="GO:0006617">
    <property type="term" value="P:SRP-dependent cotranslational protein targeting to membrane, signal sequence recognition"/>
    <property type="evidence" value="ECO:0007669"/>
    <property type="project" value="TreeGrafter"/>
</dbReference>
<dbReference type="PANTHER" id="PTHR17453:SF0">
    <property type="entry name" value="SIGNAL RECOGNITION PARTICLE 19 KDA PROTEIN"/>
    <property type="match status" value="1"/>
</dbReference>
<sequence length="143" mass="16885">METFNNFYVLYPVYFDANKKISEGRKYHKNLCVSSPTFLEITNALKYLEIDCTAEIDKRHPRDYFRSGRFKINKMYGKKNLIEGLRDTIIKSRIKNSSVKPVQRMSTEKVPEFITTKKGEIIENKLNLVARKKNKQKKSKKNK</sequence>
<keyword evidence="4" id="KW-0687">Ribonucleoprotein</keyword>
<name>A0A0F9WGT3_9MICR</name>
<dbReference type="InterPro" id="IPR002778">
    <property type="entry name" value="Signal_recog_particle_SRP19"/>
</dbReference>
<evidence type="ECO:0000313" key="6">
    <source>
        <dbReference type="Proteomes" id="UP000034350"/>
    </source>
</evidence>
<dbReference type="OrthoDB" id="2190947at2759"/>
<evidence type="ECO:0000256" key="2">
    <source>
        <dbReference type="ARBA" id="ARBA00022490"/>
    </source>
</evidence>
<dbReference type="GO" id="GO:0005786">
    <property type="term" value="C:signal recognition particle, endoplasmic reticulum targeting"/>
    <property type="evidence" value="ECO:0007669"/>
    <property type="project" value="UniProtKB-KW"/>
</dbReference>
<dbReference type="VEuPathDB" id="MicrosporidiaDB:AAJ76_200027814"/>
<dbReference type="GO" id="GO:0008312">
    <property type="term" value="F:7S RNA binding"/>
    <property type="evidence" value="ECO:0007669"/>
    <property type="project" value="InterPro"/>
</dbReference>
<dbReference type="GeneID" id="36319407"/>